<feature type="non-terminal residue" evidence="2">
    <location>
        <position position="290"/>
    </location>
</feature>
<keyword evidence="1" id="KW-0472">Membrane</keyword>
<comment type="caution">
    <text evidence="2">The sequence shown here is derived from an EMBL/GenBank/DDBJ whole genome shotgun (WGS) entry which is preliminary data.</text>
</comment>
<feature type="non-terminal residue" evidence="2">
    <location>
        <position position="1"/>
    </location>
</feature>
<evidence type="ECO:0000313" key="2">
    <source>
        <dbReference type="EMBL" id="RPF66231.1"/>
    </source>
</evidence>
<dbReference type="Proteomes" id="UP000276972">
    <property type="component" value="Unassembled WGS sequence"/>
</dbReference>
<evidence type="ECO:0000256" key="1">
    <source>
        <dbReference type="SAM" id="Phobius"/>
    </source>
</evidence>
<name>A0A7Z6UYV6_HELPX</name>
<gene>
    <name evidence="2" type="ORF">EGV97_09630</name>
</gene>
<sequence>IHSLKSITRSDPYYKEVNGDKIYGMDITLPLTGKNQNVIGALNFFLNIDAFYTDVVGKKKSNTFLMGKDGRLLINPNREIQDKILSAINPDKRVAKAVEYYNNNEAGTLSYHSLSGDTETFLAIQPFDFFEGKENNSNHWRWAIGKYVNKSLVFQEATNTRYIIIITLIVGVLVLAFLVFIIISNLITKRISRVNNTLNDFFNLLNNPKNNHTISLTPPSAYDEIGQMQASINENILKTQESIQADNQAIQNSIEVANFVENGDFTQEIACVPRNKDLQALRNTINSIIQ</sequence>
<dbReference type="EMBL" id="RPFP01000197">
    <property type="protein sequence ID" value="RPF66231.1"/>
    <property type="molecule type" value="Genomic_DNA"/>
</dbReference>
<dbReference type="Gene3D" id="6.10.340.10">
    <property type="match status" value="1"/>
</dbReference>
<accession>A0A7Z6UYV6</accession>
<protein>
    <submittedName>
        <fullName evidence="2">Methyl-accepting chemotaxis protein</fullName>
    </submittedName>
</protein>
<reference evidence="2 3" key="1">
    <citation type="submission" date="2018-11" db="EMBL/GenBank/DDBJ databases">
        <authorList>
            <person name="Gutierrez A.J."/>
            <person name="Bravo M."/>
        </authorList>
    </citation>
    <scope>NUCLEOTIDE SEQUENCE [LARGE SCALE GENOMIC DNA]</scope>
    <source>
        <strain evidence="2 3">22388</strain>
    </source>
</reference>
<keyword evidence="1" id="KW-1133">Transmembrane helix</keyword>
<dbReference type="CDD" id="cd18774">
    <property type="entry name" value="PDC2_HK_sensor"/>
    <property type="match status" value="1"/>
</dbReference>
<feature type="transmembrane region" description="Helical" evidence="1">
    <location>
        <begin position="162"/>
        <end position="183"/>
    </location>
</feature>
<dbReference type="AlphaFoldDB" id="A0A7Z6UYV6"/>
<keyword evidence="1" id="KW-0812">Transmembrane</keyword>
<evidence type="ECO:0000313" key="3">
    <source>
        <dbReference type="Proteomes" id="UP000276972"/>
    </source>
</evidence>
<proteinExistence type="predicted"/>
<organism evidence="2 3">
    <name type="scientific">Helicobacter pylori</name>
    <name type="common">Campylobacter pylori</name>
    <dbReference type="NCBI Taxonomy" id="210"/>
    <lineage>
        <taxon>Bacteria</taxon>
        <taxon>Pseudomonadati</taxon>
        <taxon>Campylobacterota</taxon>
        <taxon>Epsilonproteobacteria</taxon>
        <taxon>Campylobacterales</taxon>
        <taxon>Helicobacteraceae</taxon>
        <taxon>Helicobacter</taxon>
    </lineage>
</organism>
<dbReference type="Gene3D" id="3.30.450.20">
    <property type="entry name" value="PAS domain"/>
    <property type="match status" value="1"/>
</dbReference>